<sequence length="48" mass="5289">MAESPFLVHFGQPHEKTSVCGKYALDAKDLESLAAAVEDNFYFELVIG</sequence>
<dbReference type="AlphaFoldDB" id="A0A183EV65"/>
<dbReference type="WBParaSite" id="GPUH_0002488601-mRNA-1">
    <property type="protein sequence ID" value="GPUH_0002488601-mRNA-1"/>
    <property type="gene ID" value="GPUH_0002488601"/>
</dbReference>
<reference evidence="3" key="1">
    <citation type="submission" date="2016-06" db="UniProtKB">
        <authorList>
            <consortium name="WormBaseParasite"/>
        </authorList>
    </citation>
    <scope>IDENTIFICATION</scope>
</reference>
<gene>
    <name evidence="1" type="ORF">GPUH_LOCUS24856</name>
</gene>
<evidence type="ECO:0000313" key="3">
    <source>
        <dbReference type="WBParaSite" id="GPUH_0002488601-mRNA-1"/>
    </source>
</evidence>
<keyword evidence="2" id="KW-1185">Reference proteome</keyword>
<reference evidence="1 2" key="2">
    <citation type="submission" date="2018-11" db="EMBL/GenBank/DDBJ databases">
        <authorList>
            <consortium name="Pathogen Informatics"/>
        </authorList>
    </citation>
    <scope>NUCLEOTIDE SEQUENCE [LARGE SCALE GENOMIC DNA]</scope>
</reference>
<accession>A0A183EV65</accession>
<proteinExistence type="predicted"/>
<evidence type="ECO:0000313" key="1">
    <source>
        <dbReference type="EMBL" id="VDN43425.1"/>
    </source>
</evidence>
<dbReference type="EMBL" id="UYRT01102782">
    <property type="protein sequence ID" value="VDN43425.1"/>
    <property type="molecule type" value="Genomic_DNA"/>
</dbReference>
<protein>
    <submittedName>
        <fullName evidence="3">Acetyltransferase</fullName>
    </submittedName>
</protein>
<organism evidence="3">
    <name type="scientific">Gongylonema pulchrum</name>
    <dbReference type="NCBI Taxonomy" id="637853"/>
    <lineage>
        <taxon>Eukaryota</taxon>
        <taxon>Metazoa</taxon>
        <taxon>Ecdysozoa</taxon>
        <taxon>Nematoda</taxon>
        <taxon>Chromadorea</taxon>
        <taxon>Rhabditida</taxon>
        <taxon>Spirurina</taxon>
        <taxon>Spiruromorpha</taxon>
        <taxon>Spiruroidea</taxon>
        <taxon>Gongylonematidae</taxon>
        <taxon>Gongylonema</taxon>
    </lineage>
</organism>
<evidence type="ECO:0000313" key="2">
    <source>
        <dbReference type="Proteomes" id="UP000271098"/>
    </source>
</evidence>
<dbReference type="Proteomes" id="UP000271098">
    <property type="component" value="Unassembled WGS sequence"/>
</dbReference>
<name>A0A183EV65_9BILA</name>